<proteinExistence type="predicted"/>
<name>A0A395VEK5_PHOVU</name>
<accession>A0A395VEK5</accession>
<evidence type="ECO:0000313" key="1">
    <source>
        <dbReference type="EMBL" id="RGR38359.1"/>
    </source>
</evidence>
<dbReference type="Proteomes" id="UP000266497">
    <property type="component" value="Unassembled WGS sequence"/>
</dbReference>
<dbReference type="AlphaFoldDB" id="A0A395VEK5"/>
<protein>
    <submittedName>
        <fullName evidence="1">Uncharacterized protein</fullName>
    </submittedName>
</protein>
<dbReference type="EMBL" id="QRUD01000033">
    <property type="protein sequence ID" value="RGR38359.1"/>
    <property type="molecule type" value="Genomic_DNA"/>
</dbReference>
<evidence type="ECO:0000313" key="2">
    <source>
        <dbReference type="Proteomes" id="UP000266497"/>
    </source>
</evidence>
<sequence>MECFSSSHRNKRKPTFVGCSLCGHSLFYHSVLPLYKTKLFRFRLLPVRTCFFLCKGIATEKYSSTATLFEHNFSVAFPIINRSNVAYAPYRNCKNSVQIPCLLFLKGNLECT</sequence>
<comment type="caution">
    <text evidence="1">The sequence shown here is derived from an EMBL/GenBank/DDBJ whole genome shotgun (WGS) entry which is preliminary data.</text>
</comment>
<organism evidence="1 2">
    <name type="scientific">Phocaeicola vulgatus</name>
    <name type="common">Bacteroides vulgatus</name>
    <dbReference type="NCBI Taxonomy" id="821"/>
    <lineage>
        <taxon>Bacteria</taxon>
        <taxon>Pseudomonadati</taxon>
        <taxon>Bacteroidota</taxon>
        <taxon>Bacteroidia</taxon>
        <taxon>Bacteroidales</taxon>
        <taxon>Bacteroidaceae</taxon>
        <taxon>Phocaeicola</taxon>
    </lineage>
</organism>
<gene>
    <name evidence="1" type="ORF">DWY53_12305</name>
</gene>
<reference evidence="1 2" key="1">
    <citation type="submission" date="2018-08" db="EMBL/GenBank/DDBJ databases">
        <title>A genome reference for cultivated species of the human gut microbiota.</title>
        <authorList>
            <person name="Zou Y."/>
            <person name="Xue W."/>
            <person name="Luo G."/>
        </authorList>
    </citation>
    <scope>NUCLEOTIDE SEQUENCE [LARGE SCALE GENOMIC DNA]</scope>
    <source>
        <strain evidence="1 2">AF25-30LB</strain>
    </source>
</reference>